<dbReference type="AlphaFoldDB" id="A0A0F3H0F5"/>
<protein>
    <submittedName>
        <fullName evidence="1">Uncharacterized protein</fullName>
    </submittedName>
</protein>
<dbReference type="EMBL" id="LACI01000613">
    <property type="protein sequence ID" value="KJU86398.1"/>
    <property type="molecule type" value="Genomic_DNA"/>
</dbReference>
<organism evidence="1 2">
    <name type="scientific">Candidatus Magnetobacterium bavaricum</name>
    <dbReference type="NCBI Taxonomy" id="29290"/>
    <lineage>
        <taxon>Bacteria</taxon>
        <taxon>Pseudomonadati</taxon>
        <taxon>Nitrospirota</taxon>
        <taxon>Thermodesulfovibrionia</taxon>
        <taxon>Thermodesulfovibrionales</taxon>
        <taxon>Candidatus Magnetobacteriaceae</taxon>
        <taxon>Candidatus Magnetobacterium</taxon>
    </lineage>
</organism>
<comment type="caution">
    <text evidence="1">The sequence shown here is derived from an EMBL/GenBank/DDBJ whole genome shotgun (WGS) entry which is preliminary data.</text>
</comment>
<dbReference type="Proteomes" id="UP000033423">
    <property type="component" value="Unassembled WGS sequence"/>
</dbReference>
<feature type="non-terminal residue" evidence="1">
    <location>
        <position position="33"/>
    </location>
</feature>
<reference evidence="1 2" key="1">
    <citation type="submission" date="2015-02" db="EMBL/GenBank/DDBJ databases">
        <title>Single-cell genomics of uncultivated deep-branching MTB reveals a conserved set of magnetosome genes.</title>
        <authorList>
            <person name="Kolinko S."/>
            <person name="Richter M."/>
            <person name="Glockner F.O."/>
            <person name="Brachmann A."/>
            <person name="Schuler D."/>
        </authorList>
    </citation>
    <scope>NUCLEOTIDE SEQUENCE [LARGE SCALE GENOMIC DNA]</scope>
    <source>
        <strain evidence="1">TM-1</strain>
    </source>
</reference>
<name>A0A0F3H0F5_9BACT</name>
<accession>A0A0F3H0F5</accession>
<sequence length="33" mass="3711">MLWTTSGYYDASTGVDELIGWHFNNGKDKAADF</sequence>
<proteinExistence type="predicted"/>
<evidence type="ECO:0000313" key="2">
    <source>
        <dbReference type="Proteomes" id="UP000033423"/>
    </source>
</evidence>
<gene>
    <name evidence="1" type="ORF">MBAV_001408</name>
</gene>
<evidence type="ECO:0000313" key="1">
    <source>
        <dbReference type="EMBL" id="KJU86398.1"/>
    </source>
</evidence>
<keyword evidence="2" id="KW-1185">Reference proteome</keyword>